<evidence type="ECO:0000313" key="2">
    <source>
        <dbReference type="Proteomes" id="UP000029120"/>
    </source>
</evidence>
<evidence type="ECO:0000313" key="1">
    <source>
        <dbReference type="EMBL" id="KFK22303.1"/>
    </source>
</evidence>
<dbReference type="OMA" id="TICHAPK"/>
<proteinExistence type="predicted"/>
<sequence length="275" mass="30330">MTSSPAETIDTTSSLLNINMSNITKITSVNYLTWKLQIHALLDGYALAGHVEGSAPPPAATLTTDNHTAANPSYTKWVRQDKLLYSALLGTMSPSIQALVSRTKTSAEIWQTVAATYANPSRGHVQQLNQQLEHFKKGDKTIDEYLQGLTTRFDQLALLGKPLDHDDQIDSILRGLPAEYKTIANQMEGRDVAPTITELHEKLLTKEAKVLALHLDIVPVSANIATARPRSYQGKQQQRQPHTKDQLADALTKPLSRARFIELRNKIGVTHAPPS</sequence>
<reference evidence="2" key="1">
    <citation type="journal article" date="2015" name="Nat. Plants">
        <title>Genome expansion of Arabis alpina linked with retrotransposition and reduced symmetric DNA methylation.</title>
        <authorList>
            <person name="Willing E.M."/>
            <person name="Rawat V."/>
            <person name="Mandakova T."/>
            <person name="Maumus F."/>
            <person name="James G.V."/>
            <person name="Nordstroem K.J."/>
            <person name="Becker C."/>
            <person name="Warthmann N."/>
            <person name="Chica C."/>
            <person name="Szarzynska B."/>
            <person name="Zytnicki M."/>
            <person name="Albani M.C."/>
            <person name="Kiefer C."/>
            <person name="Bergonzi S."/>
            <person name="Castaings L."/>
            <person name="Mateos J.L."/>
            <person name="Berns M.C."/>
            <person name="Bujdoso N."/>
            <person name="Piofczyk T."/>
            <person name="de Lorenzo L."/>
            <person name="Barrero-Sicilia C."/>
            <person name="Mateos I."/>
            <person name="Piednoel M."/>
            <person name="Hagmann J."/>
            <person name="Chen-Min-Tao R."/>
            <person name="Iglesias-Fernandez R."/>
            <person name="Schuster S.C."/>
            <person name="Alonso-Blanco C."/>
            <person name="Roudier F."/>
            <person name="Carbonero P."/>
            <person name="Paz-Ares J."/>
            <person name="Davis S.J."/>
            <person name="Pecinka A."/>
            <person name="Quesneville H."/>
            <person name="Colot V."/>
            <person name="Lysak M.A."/>
            <person name="Weigel D."/>
            <person name="Coupland G."/>
            <person name="Schneeberger K."/>
        </authorList>
    </citation>
    <scope>NUCLEOTIDE SEQUENCE [LARGE SCALE GENOMIC DNA]</scope>
    <source>
        <strain evidence="2">cv. Pajares</strain>
    </source>
</reference>
<dbReference type="PANTHER" id="PTHR47481:SF22">
    <property type="entry name" value="RETROTRANSPOSON GAG DOMAIN-CONTAINING PROTEIN"/>
    <property type="match status" value="1"/>
</dbReference>
<accession>A0A087FXF1</accession>
<organism evidence="1 2">
    <name type="scientific">Arabis alpina</name>
    <name type="common">Alpine rock-cress</name>
    <dbReference type="NCBI Taxonomy" id="50452"/>
    <lineage>
        <taxon>Eukaryota</taxon>
        <taxon>Viridiplantae</taxon>
        <taxon>Streptophyta</taxon>
        <taxon>Embryophyta</taxon>
        <taxon>Tracheophyta</taxon>
        <taxon>Spermatophyta</taxon>
        <taxon>Magnoliopsida</taxon>
        <taxon>eudicotyledons</taxon>
        <taxon>Gunneridae</taxon>
        <taxon>Pentapetalae</taxon>
        <taxon>rosids</taxon>
        <taxon>malvids</taxon>
        <taxon>Brassicales</taxon>
        <taxon>Brassicaceae</taxon>
        <taxon>Arabideae</taxon>
        <taxon>Arabis</taxon>
    </lineage>
</organism>
<dbReference type="Proteomes" id="UP000029120">
    <property type="component" value="Unassembled WGS sequence"/>
</dbReference>
<dbReference type="OrthoDB" id="1912561at2759"/>
<protein>
    <recommendedName>
        <fullName evidence="3">Retrotransposon Copia-like N-terminal domain-containing protein</fullName>
    </recommendedName>
</protein>
<name>A0A087FXF1_ARAAL</name>
<dbReference type="Pfam" id="PF14223">
    <property type="entry name" value="Retrotran_gag_2"/>
    <property type="match status" value="1"/>
</dbReference>
<dbReference type="EMBL" id="KL990582">
    <property type="protein sequence ID" value="KFK22303.1"/>
    <property type="molecule type" value="Genomic_DNA"/>
</dbReference>
<evidence type="ECO:0008006" key="3">
    <source>
        <dbReference type="Google" id="ProtNLM"/>
    </source>
</evidence>
<dbReference type="AlphaFoldDB" id="A0A087FXF1"/>
<dbReference type="PANTHER" id="PTHR47481">
    <property type="match status" value="1"/>
</dbReference>
<gene>
    <name evidence="1" type="ORF">AALP_AAs44396U000100</name>
</gene>
<keyword evidence="2" id="KW-1185">Reference proteome</keyword>
<dbReference type="Gramene" id="KFK22303">
    <property type="protein sequence ID" value="KFK22303"/>
    <property type="gene ID" value="AALP_AAs44396U000100"/>
</dbReference>
<dbReference type="eggNOG" id="KOG0017">
    <property type="taxonomic scope" value="Eukaryota"/>
</dbReference>